<keyword evidence="2" id="KW-1185">Reference proteome</keyword>
<accession>A0A517N9P7</accession>
<gene>
    <name evidence="1" type="ORF">K227x_22350</name>
</gene>
<dbReference type="PROSITE" id="PS51257">
    <property type="entry name" value="PROKAR_LIPOPROTEIN"/>
    <property type="match status" value="1"/>
</dbReference>
<evidence type="ECO:0000313" key="2">
    <source>
        <dbReference type="Proteomes" id="UP000318538"/>
    </source>
</evidence>
<dbReference type="AlphaFoldDB" id="A0A517N9P7"/>
<dbReference type="Proteomes" id="UP000318538">
    <property type="component" value="Chromosome"/>
</dbReference>
<name>A0A517N9P7_9BACT</name>
<dbReference type="KEGG" id="rlc:K227x_22350"/>
<reference evidence="1 2" key="1">
    <citation type="submission" date="2019-02" db="EMBL/GenBank/DDBJ databases">
        <title>Deep-cultivation of Planctomycetes and their phenomic and genomic characterization uncovers novel biology.</title>
        <authorList>
            <person name="Wiegand S."/>
            <person name="Jogler M."/>
            <person name="Boedeker C."/>
            <person name="Pinto D."/>
            <person name="Vollmers J."/>
            <person name="Rivas-Marin E."/>
            <person name="Kohn T."/>
            <person name="Peeters S.H."/>
            <person name="Heuer A."/>
            <person name="Rast P."/>
            <person name="Oberbeckmann S."/>
            <person name="Bunk B."/>
            <person name="Jeske O."/>
            <person name="Meyerdierks A."/>
            <person name="Storesund J.E."/>
            <person name="Kallscheuer N."/>
            <person name="Luecker S."/>
            <person name="Lage O.M."/>
            <person name="Pohl T."/>
            <person name="Merkel B.J."/>
            <person name="Hornburger P."/>
            <person name="Mueller R.-W."/>
            <person name="Bruemmer F."/>
            <person name="Labrenz M."/>
            <person name="Spormann A.M."/>
            <person name="Op den Camp H."/>
            <person name="Overmann J."/>
            <person name="Amann R."/>
            <person name="Jetten M.S.M."/>
            <person name="Mascher T."/>
            <person name="Medema M.H."/>
            <person name="Devos D.P."/>
            <person name="Kaster A.-K."/>
            <person name="Ovreas L."/>
            <person name="Rohde M."/>
            <person name="Galperin M.Y."/>
            <person name="Jogler C."/>
        </authorList>
    </citation>
    <scope>NUCLEOTIDE SEQUENCE [LARGE SCALE GENOMIC DNA]</scope>
    <source>
        <strain evidence="1 2">K22_7</strain>
    </source>
</reference>
<protein>
    <submittedName>
        <fullName evidence="1">Uncharacterized protein</fullName>
    </submittedName>
</protein>
<proteinExistence type="predicted"/>
<evidence type="ECO:0000313" key="1">
    <source>
        <dbReference type="EMBL" id="QDT03850.1"/>
    </source>
</evidence>
<organism evidence="1 2">
    <name type="scientific">Rubripirellula lacrimiformis</name>
    <dbReference type="NCBI Taxonomy" id="1930273"/>
    <lineage>
        <taxon>Bacteria</taxon>
        <taxon>Pseudomonadati</taxon>
        <taxon>Planctomycetota</taxon>
        <taxon>Planctomycetia</taxon>
        <taxon>Pirellulales</taxon>
        <taxon>Pirellulaceae</taxon>
        <taxon>Rubripirellula</taxon>
    </lineage>
</organism>
<sequence length="177" mass="19553">MNKVLWTTVFAVLLGASCNRQNSANSDGQYLADGRESVAAGGSVHEGGQWHFDFTTVRAYRLNWRNEDAWEPIISGGELNATRMPTEGILLARSQVERLEAAVTGTHPDRGAGLCLYPHHAFLFFDGEGKVVGSIDVCFLCQSYRSQPAGYARNWDLLSIGELILDLGLPLRNPEWK</sequence>
<dbReference type="EMBL" id="CP036525">
    <property type="protein sequence ID" value="QDT03850.1"/>
    <property type="molecule type" value="Genomic_DNA"/>
</dbReference>